<organism evidence="2 3">
    <name type="scientific">Corynebacterium matruchotii</name>
    <dbReference type="NCBI Taxonomy" id="43768"/>
    <lineage>
        <taxon>Bacteria</taxon>
        <taxon>Bacillati</taxon>
        <taxon>Actinomycetota</taxon>
        <taxon>Actinomycetes</taxon>
        <taxon>Mycobacteriales</taxon>
        <taxon>Corynebacteriaceae</taxon>
        <taxon>Corynebacterium</taxon>
    </lineage>
</organism>
<dbReference type="Proteomes" id="UP000249886">
    <property type="component" value="Unassembled WGS sequence"/>
</dbReference>
<dbReference type="GO" id="GO:0006400">
    <property type="term" value="P:tRNA modification"/>
    <property type="evidence" value="ECO:0007669"/>
    <property type="project" value="InterPro"/>
</dbReference>
<feature type="domain" description="tRNAHis guanylyltransferase catalytic" evidence="1">
    <location>
        <begin position="5"/>
        <end position="153"/>
    </location>
</feature>
<dbReference type="Gene3D" id="3.30.70.3000">
    <property type="match status" value="1"/>
</dbReference>
<dbReference type="GO" id="GO:0008193">
    <property type="term" value="F:tRNA guanylyltransferase activity"/>
    <property type="evidence" value="ECO:0007669"/>
    <property type="project" value="InterPro"/>
</dbReference>
<protein>
    <submittedName>
        <fullName evidence="2">Uncharacterized conserved protein</fullName>
    </submittedName>
</protein>
<evidence type="ECO:0000313" key="3">
    <source>
        <dbReference type="Proteomes" id="UP000249886"/>
    </source>
</evidence>
<gene>
    <name evidence="2" type="ORF">NCTC10254_01580</name>
</gene>
<dbReference type="InterPro" id="IPR024956">
    <property type="entry name" value="tRNAHis_GuaTrfase_cat"/>
</dbReference>
<dbReference type="GO" id="GO:0000287">
    <property type="term" value="F:magnesium ion binding"/>
    <property type="evidence" value="ECO:0007669"/>
    <property type="project" value="InterPro"/>
</dbReference>
<proteinExistence type="predicted"/>
<evidence type="ECO:0000259" key="1">
    <source>
        <dbReference type="Pfam" id="PF04446"/>
    </source>
</evidence>
<dbReference type="AlphaFoldDB" id="A0A6H9XGW4"/>
<dbReference type="Pfam" id="PF04446">
    <property type="entry name" value="Thg1"/>
    <property type="match status" value="1"/>
</dbReference>
<accession>A0A6H9XGW4</accession>
<dbReference type="InterPro" id="IPR038469">
    <property type="entry name" value="tRNAHis_GuaTrfase_Thg1_sf"/>
</dbReference>
<name>A0A6H9XGW4_9CORY</name>
<dbReference type="PANTHER" id="PTHR12729">
    <property type="entry name" value="TRNA(HIS) GUANYLYLTRANSFERASE-RELATED"/>
    <property type="match status" value="1"/>
</dbReference>
<comment type="caution">
    <text evidence="2">The sequence shown here is derived from an EMBL/GenBank/DDBJ whole genome shotgun (WGS) entry which is preliminary data.</text>
</comment>
<sequence length="250" mass="28982">MNLDTRMKKYEYVTRTYLTCRMPVIVRLDGKAFHTFTRGLKKPFDPVFNSAMDDTMLYLAQNSQNCMLAYRQSDEISLLLVDYATFETAAWFDNNISKIVSITASMATAVFNESFKKHALAQLETETDQKYCNALRRCIDNLALFDSRAFNIPREEVANCFWWRQKDAIKNSIASLGQAHFSPRELHGKHGQQIQEMLETKGISWEDAPTPQKRGACALRDDEGQWHVDHNIPVFTEDWNYIDRFVDVDL</sequence>
<reference evidence="2 3" key="1">
    <citation type="submission" date="2018-06" db="EMBL/GenBank/DDBJ databases">
        <authorList>
            <consortium name="Pathogen Informatics"/>
            <person name="Doyle S."/>
        </authorList>
    </citation>
    <scope>NUCLEOTIDE SEQUENCE [LARGE SCALE GENOMIC DNA]</scope>
    <source>
        <strain evidence="2 3">NCTC10254</strain>
    </source>
</reference>
<dbReference type="InterPro" id="IPR007537">
    <property type="entry name" value="tRNAHis_GuaTrfase_Thg1"/>
</dbReference>
<dbReference type="PANTHER" id="PTHR12729:SF1">
    <property type="entry name" value="TRNAHIS GUANYLYLTRANSFERASE CATALYTIC DOMAIN-CONTAINING PROTEIN"/>
    <property type="match status" value="1"/>
</dbReference>
<evidence type="ECO:0000313" key="2">
    <source>
        <dbReference type="EMBL" id="SPW28634.1"/>
    </source>
</evidence>
<dbReference type="EMBL" id="UARK01000011">
    <property type="protein sequence ID" value="SPW28634.1"/>
    <property type="molecule type" value="Genomic_DNA"/>
</dbReference>